<dbReference type="EMBL" id="CP053085">
    <property type="protein sequence ID" value="QJR34670.1"/>
    <property type="molecule type" value="Genomic_DNA"/>
</dbReference>
<feature type="region of interest" description="Disordered" evidence="4">
    <location>
        <begin position="272"/>
        <end position="299"/>
    </location>
</feature>
<protein>
    <recommendedName>
        <fullName evidence="5">5'-3' exonuclease domain-containing protein</fullName>
    </recommendedName>
</protein>
<reference evidence="6 7" key="1">
    <citation type="submission" date="2020-05" db="EMBL/GenBank/DDBJ databases">
        <title>Complete genome sequence of Gemmatimonas greenlandica TET16.</title>
        <authorList>
            <person name="Zeng Y."/>
        </authorList>
    </citation>
    <scope>NUCLEOTIDE SEQUENCE [LARGE SCALE GENOMIC DNA]</scope>
    <source>
        <strain evidence="6 7">TET16</strain>
    </source>
</reference>
<feature type="domain" description="5'-3' exonuclease" evidence="5">
    <location>
        <begin position="4"/>
        <end position="257"/>
    </location>
</feature>
<dbReference type="SMART" id="SM00475">
    <property type="entry name" value="53EXOc"/>
    <property type="match status" value="1"/>
</dbReference>
<evidence type="ECO:0000313" key="6">
    <source>
        <dbReference type="EMBL" id="QJR34670.1"/>
    </source>
</evidence>
<evidence type="ECO:0000256" key="2">
    <source>
        <dbReference type="ARBA" id="ARBA00022801"/>
    </source>
</evidence>
<dbReference type="InterPro" id="IPR029060">
    <property type="entry name" value="PIN-like_dom_sf"/>
</dbReference>
<dbReference type="PANTHER" id="PTHR42646:SF2">
    <property type="entry name" value="5'-3' EXONUCLEASE FAMILY PROTEIN"/>
    <property type="match status" value="1"/>
</dbReference>
<dbReference type="InterPro" id="IPR008918">
    <property type="entry name" value="HhH2"/>
</dbReference>
<dbReference type="Pfam" id="PF02739">
    <property type="entry name" value="5_3_exonuc_N"/>
    <property type="match status" value="1"/>
</dbReference>
<evidence type="ECO:0000259" key="5">
    <source>
        <dbReference type="SMART" id="SM00475"/>
    </source>
</evidence>
<dbReference type="Gene3D" id="1.10.150.20">
    <property type="entry name" value="5' to 3' exonuclease, C-terminal subdomain"/>
    <property type="match status" value="1"/>
</dbReference>
<dbReference type="GO" id="GO:0017108">
    <property type="term" value="F:5'-flap endonuclease activity"/>
    <property type="evidence" value="ECO:0007669"/>
    <property type="project" value="InterPro"/>
</dbReference>
<evidence type="ECO:0000256" key="4">
    <source>
        <dbReference type="SAM" id="MobiDB-lite"/>
    </source>
</evidence>
<dbReference type="KEGG" id="ggr:HKW67_03655"/>
<dbReference type="SUPFAM" id="SSF88723">
    <property type="entry name" value="PIN domain-like"/>
    <property type="match status" value="1"/>
</dbReference>
<dbReference type="InterPro" id="IPR002421">
    <property type="entry name" value="5-3_exonuclease"/>
</dbReference>
<keyword evidence="7" id="KW-1185">Reference proteome</keyword>
<dbReference type="AlphaFoldDB" id="A0A6M4IJ75"/>
<accession>A0A6M4IJ75</accession>
<name>A0A6M4IJ75_9BACT</name>
<dbReference type="GO" id="GO:0003677">
    <property type="term" value="F:DNA binding"/>
    <property type="evidence" value="ECO:0007669"/>
    <property type="project" value="UniProtKB-KW"/>
</dbReference>
<proteinExistence type="predicted"/>
<dbReference type="InterPro" id="IPR036279">
    <property type="entry name" value="5-3_exonuclease_C_sf"/>
</dbReference>
<evidence type="ECO:0000256" key="3">
    <source>
        <dbReference type="ARBA" id="ARBA00023125"/>
    </source>
</evidence>
<dbReference type="Pfam" id="PF01367">
    <property type="entry name" value="5_3_exonuc"/>
    <property type="match status" value="1"/>
</dbReference>
<dbReference type="SMART" id="SM00279">
    <property type="entry name" value="HhH2"/>
    <property type="match status" value="1"/>
</dbReference>
<keyword evidence="2" id="KW-0378">Hydrolase</keyword>
<dbReference type="PANTHER" id="PTHR42646">
    <property type="entry name" value="FLAP ENDONUCLEASE XNI"/>
    <property type="match status" value="1"/>
</dbReference>
<dbReference type="CDD" id="cd09859">
    <property type="entry name" value="PIN_53EXO"/>
    <property type="match status" value="1"/>
</dbReference>
<dbReference type="GO" id="GO:0008409">
    <property type="term" value="F:5'-3' exonuclease activity"/>
    <property type="evidence" value="ECO:0007669"/>
    <property type="project" value="InterPro"/>
</dbReference>
<dbReference type="GO" id="GO:0033567">
    <property type="term" value="P:DNA replication, Okazaki fragment processing"/>
    <property type="evidence" value="ECO:0007669"/>
    <property type="project" value="InterPro"/>
</dbReference>
<evidence type="ECO:0000313" key="7">
    <source>
        <dbReference type="Proteomes" id="UP000500938"/>
    </source>
</evidence>
<dbReference type="InterPro" id="IPR038969">
    <property type="entry name" value="FEN"/>
</dbReference>
<dbReference type="Proteomes" id="UP000500938">
    <property type="component" value="Chromosome"/>
</dbReference>
<dbReference type="RefSeq" id="WP_171224098.1">
    <property type="nucleotide sequence ID" value="NZ_CP053085.1"/>
</dbReference>
<organism evidence="6 7">
    <name type="scientific">Gemmatimonas groenlandica</name>
    <dbReference type="NCBI Taxonomy" id="2732249"/>
    <lineage>
        <taxon>Bacteria</taxon>
        <taxon>Pseudomonadati</taxon>
        <taxon>Gemmatimonadota</taxon>
        <taxon>Gemmatimonadia</taxon>
        <taxon>Gemmatimonadales</taxon>
        <taxon>Gemmatimonadaceae</taxon>
        <taxon>Gemmatimonas</taxon>
    </lineage>
</organism>
<dbReference type="SUPFAM" id="SSF47807">
    <property type="entry name" value="5' to 3' exonuclease, C-terminal subdomain"/>
    <property type="match status" value="1"/>
</dbReference>
<dbReference type="Gene3D" id="3.40.50.1010">
    <property type="entry name" value="5'-nuclease"/>
    <property type="match status" value="1"/>
</dbReference>
<dbReference type="InterPro" id="IPR020046">
    <property type="entry name" value="5-3_exonucl_a-hlix_arch_N"/>
</dbReference>
<gene>
    <name evidence="6" type="ORF">HKW67_03655</name>
</gene>
<dbReference type="InterPro" id="IPR020045">
    <property type="entry name" value="DNA_polI_H3TH"/>
</dbReference>
<keyword evidence="3" id="KW-0238">DNA-binding</keyword>
<sequence>MTLPHLLIVDAQSLAGRAAHVAAGDVTNGVRLWCQMARGAAMDIAATHLVAAWDHEGPTFRHALFPTYKHRRTGSMRTRITPIREGVEATGIASVSVASFEGDDSVASLMARFRDEARVTVLSNDSDLLQFVSEGVDVATYVGAGKGPNGMRIKPWSAAEVLAKFGVLPPNLPAFKALCGEEGDDIPGVKSVGKGTAVKLLRRWQSIEKALEASEFVSHRDDTAKLAGQHEHLRLMLQLTTIRQDVPLPEIDLARCALSAIAWPGGSQARAGVAAGSTDGPVSRTAAGPGLDVVPFPEE</sequence>
<keyword evidence="1" id="KW-0540">Nuclease</keyword>
<evidence type="ECO:0000256" key="1">
    <source>
        <dbReference type="ARBA" id="ARBA00022722"/>
    </source>
</evidence>